<dbReference type="EMBL" id="BAABLK010000032">
    <property type="protein sequence ID" value="GAA5227645.1"/>
    <property type="molecule type" value="Genomic_DNA"/>
</dbReference>
<dbReference type="SUPFAM" id="SSF56024">
    <property type="entry name" value="Phospholipase D/nuclease"/>
    <property type="match status" value="2"/>
</dbReference>
<evidence type="ECO:0000313" key="4">
    <source>
        <dbReference type="Proteomes" id="UP001501257"/>
    </source>
</evidence>
<comment type="caution">
    <text evidence="3">The sequence shown here is derived from an EMBL/GenBank/DDBJ whole genome shotgun (WGS) entry which is preliminary data.</text>
</comment>
<dbReference type="InterPro" id="IPR025202">
    <property type="entry name" value="PLD-like_dom"/>
</dbReference>
<dbReference type="PANTHER" id="PTHR21248">
    <property type="entry name" value="CARDIOLIPIN SYNTHASE"/>
    <property type="match status" value="1"/>
</dbReference>
<proteinExistence type="predicted"/>
<reference evidence="4" key="1">
    <citation type="journal article" date="2019" name="Int. J. Syst. Evol. Microbiol.">
        <title>The Global Catalogue of Microorganisms (GCM) 10K type strain sequencing project: providing services to taxonomists for standard genome sequencing and annotation.</title>
        <authorList>
            <consortium name="The Broad Institute Genomics Platform"/>
            <consortium name="The Broad Institute Genome Sequencing Center for Infectious Disease"/>
            <person name="Wu L."/>
            <person name="Ma J."/>
        </authorList>
    </citation>
    <scope>NUCLEOTIDE SEQUENCE [LARGE SCALE GENOMIC DNA]</scope>
    <source>
        <strain evidence="4">JCM 18952</strain>
    </source>
</reference>
<dbReference type="Pfam" id="PF13091">
    <property type="entry name" value="PLDc_2"/>
    <property type="match status" value="2"/>
</dbReference>
<evidence type="ECO:0000256" key="1">
    <source>
        <dbReference type="SAM" id="Phobius"/>
    </source>
</evidence>
<dbReference type="CDD" id="cd09110">
    <property type="entry name" value="PLDc_CLS_1"/>
    <property type="match status" value="1"/>
</dbReference>
<keyword evidence="1" id="KW-0472">Membrane</keyword>
<dbReference type="PANTHER" id="PTHR21248:SF22">
    <property type="entry name" value="PHOSPHOLIPASE D"/>
    <property type="match status" value="1"/>
</dbReference>
<dbReference type="PROSITE" id="PS50035">
    <property type="entry name" value="PLD"/>
    <property type="match status" value="2"/>
</dbReference>
<keyword evidence="1" id="KW-0812">Transmembrane</keyword>
<feature type="domain" description="PLD phosphodiesterase" evidence="2">
    <location>
        <begin position="356"/>
        <end position="383"/>
    </location>
</feature>
<accession>A0ABP9TQF9</accession>
<evidence type="ECO:0000313" key="3">
    <source>
        <dbReference type="EMBL" id="GAA5227645.1"/>
    </source>
</evidence>
<evidence type="ECO:0000259" key="2">
    <source>
        <dbReference type="PROSITE" id="PS50035"/>
    </source>
</evidence>
<feature type="domain" description="PLD phosphodiesterase" evidence="2">
    <location>
        <begin position="190"/>
        <end position="217"/>
    </location>
</feature>
<feature type="transmembrane region" description="Helical" evidence="1">
    <location>
        <begin position="43"/>
        <end position="68"/>
    </location>
</feature>
<organism evidence="3 4">
    <name type="scientific">Paeniglutamicibacter antarcticus</name>
    <dbReference type="NCBI Taxonomy" id="494023"/>
    <lineage>
        <taxon>Bacteria</taxon>
        <taxon>Bacillati</taxon>
        <taxon>Actinomycetota</taxon>
        <taxon>Actinomycetes</taxon>
        <taxon>Micrococcales</taxon>
        <taxon>Micrococcaceae</taxon>
        <taxon>Paeniglutamicibacter</taxon>
    </lineage>
</organism>
<protein>
    <submittedName>
        <fullName evidence="3">Phospholipase D-like domain-containing protein</fullName>
    </submittedName>
</protein>
<dbReference type="Gene3D" id="3.30.870.10">
    <property type="entry name" value="Endonuclease Chain A"/>
    <property type="match status" value="2"/>
</dbReference>
<name>A0ABP9TQF9_9MICC</name>
<sequence>MAVVRCLVPDGPGATGEPALSRGYAWGMLPQIPDSMATTAKKWAMRVVLAFLAVQTAVVGFLVIFDAIKHRQRKTRPNFPHPGVFQGPVADSEVTIYTYGEDLYAAMLDAIRGAKTRIFMETYIWKSDDTGLQFKNALNDAAARGVEVFVVYDGFANLVVSPSFFKFHPKIHVHRFPVMRPSRVFSPLRSTGLDHRKLLIVDDETGFVGGYNIGELYATEWRDTHVRITGPSVWDLRQTFAIVWNAVGGAPEIPHHSPHTWDLHIRTVNNIPALLVYPIRGLYLDVINRASSHIYITTAYFIPDQQILQALLAASKRGVDVRLIMPENSNHVLADWLSRGFYTTLLREGVTVLRYRNAMIHAKTATIDGRWSTVGTANIDRLSLTGNYETNLEIHDRTFAENMENIFDIDSGNCTELTLADWQKRYVAARISETLLRPLRPLL</sequence>
<dbReference type="RefSeq" id="WP_345468108.1">
    <property type="nucleotide sequence ID" value="NZ_BAABLK010000032.1"/>
</dbReference>
<dbReference type="InterPro" id="IPR001736">
    <property type="entry name" value="PLipase_D/transphosphatidylase"/>
</dbReference>
<keyword evidence="4" id="KW-1185">Reference proteome</keyword>
<gene>
    <name evidence="3" type="ORF">GCM10025778_21780</name>
</gene>
<dbReference type="SMART" id="SM00155">
    <property type="entry name" value="PLDc"/>
    <property type="match status" value="2"/>
</dbReference>
<keyword evidence="1" id="KW-1133">Transmembrane helix</keyword>
<dbReference type="Proteomes" id="UP001501257">
    <property type="component" value="Unassembled WGS sequence"/>
</dbReference>
<dbReference type="CDD" id="cd09159">
    <property type="entry name" value="PLDc_ybhO_like_2"/>
    <property type="match status" value="1"/>
</dbReference>